<reference evidence="2 3" key="1">
    <citation type="submission" date="2019-06" db="EMBL/GenBank/DDBJ databases">
        <title>Genome sequence analysis of &gt;100 Bacillus licheniformis strains suggests intrinsic resistance to this species.</title>
        <authorList>
            <person name="Wels M."/>
            <person name="Siezen R.J."/>
            <person name="Johansen E."/>
            <person name="Stuer-Lauridsen B."/>
            <person name="Bjerre K."/>
            <person name="Nielsen B.K.K."/>
        </authorList>
    </citation>
    <scope>NUCLEOTIDE SEQUENCE [LARGE SCALE GENOMIC DNA]</scope>
    <source>
        <strain evidence="2 3">BAC-16736</strain>
    </source>
</reference>
<dbReference type="Proteomes" id="UP000435910">
    <property type="component" value="Unassembled WGS sequence"/>
</dbReference>
<feature type="compositionally biased region" description="Acidic residues" evidence="1">
    <location>
        <begin position="51"/>
        <end position="64"/>
    </location>
</feature>
<organism evidence="2 3">
    <name type="scientific">Bacillus licheniformis</name>
    <dbReference type="NCBI Taxonomy" id="1402"/>
    <lineage>
        <taxon>Bacteria</taxon>
        <taxon>Bacillati</taxon>
        <taxon>Bacillota</taxon>
        <taxon>Bacilli</taxon>
        <taxon>Bacillales</taxon>
        <taxon>Bacillaceae</taxon>
        <taxon>Bacillus</taxon>
    </lineage>
</organism>
<evidence type="ECO:0000313" key="2">
    <source>
        <dbReference type="EMBL" id="TWL28486.1"/>
    </source>
</evidence>
<sequence length="64" mass="7394">MPIDWYTYIKGFYEDGLWTKKQVHDVVAAGRITPEQYEEITGDPYDPDSPPNEDENVTNSEQEA</sequence>
<comment type="caution">
    <text evidence="2">The sequence shown here is derived from an EMBL/GenBank/DDBJ whole genome shotgun (WGS) entry which is preliminary data.</text>
</comment>
<evidence type="ECO:0008006" key="4">
    <source>
        <dbReference type="Google" id="ProtNLM"/>
    </source>
</evidence>
<dbReference type="NCBIfam" id="TIGR01669">
    <property type="entry name" value="phage_XkdX"/>
    <property type="match status" value="1"/>
</dbReference>
<dbReference type="EMBL" id="NILC01000021">
    <property type="protein sequence ID" value="TWL28486.1"/>
    <property type="molecule type" value="Genomic_DNA"/>
</dbReference>
<evidence type="ECO:0000313" key="3">
    <source>
        <dbReference type="Proteomes" id="UP000435910"/>
    </source>
</evidence>
<gene>
    <name evidence="2" type="ORF">CHCC16736_3088</name>
</gene>
<dbReference type="Pfam" id="PF09693">
    <property type="entry name" value="Phage_XkdX"/>
    <property type="match status" value="1"/>
</dbReference>
<protein>
    <recommendedName>
        <fullName evidence="4">XkdX family protein</fullName>
    </recommendedName>
</protein>
<proteinExistence type="predicted"/>
<name>A0A8B5YD67_BACLI</name>
<dbReference type="RefSeq" id="WP_003181188.1">
    <property type="nucleotide sequence ID" value="NZ_BOQU01000034.1"/>
</dbReference>
<feature type="region of interest" description="Disordered" evidence="1">
    <location>
        <begin position="34"/>
        <end position="64"/>
    </location>
</feature>
<accession>A0A8B5YD67</accession>
<dbReference type="AlphaFoldDB" id="A0A8B5YD67"/>
<evidence type="ECO:0000256" key="1">
    <source>
        <dbReference type="SAM" id="MobiDB-lite"/>
    </source>
</evidence>
<dbReference type="InterPro" id="IPR010022">
    <property type="entry name" value="XkdX"/>
</dbReference>